<dbReference type="PRINTS" id="PR00368">
    <property type="entry name" value="FADPNR"/>
</dbReference>
<keyword evidence="3" id="KW-0285">Flavoprotein</keyword>
<keyword evidence="5" id="KW-0560">Oxidoreductase</keyword>
<dbReference type="InterPro" id="IPR016156">
    <property type="entry name" value="FAD/NAD-linked_Rdtase_dimer_sf"/>
</dbReference>
<accession>A0ABP0LPT8</accession>
<evidence type="ECO:0000313" key="10">
    <source>
        <dbReference type="EMBL" id="CAK9041160.1"/>
    </source>
</evidence>
<evidence type="ECO:0000313" key="11">
    <source>
        <dbReference type="Proteomes" id="UP001642484"/>
    </source>
</evidence>
<dbReference type="PRINTS" id="PR00411">
    <property type="entry name" value="PNDRDTASEI"/>
</dbReference>
<dbReference type="NCBIfam" id="NF004776">
    <property type="entry name" value="PRK06116.1"/>
    <property type="match status" value="1"/>
</dbReference>
<dbReference type="PIRSF" id="PIRSF000350">
    <property type="entry name" value="Mercury_reductase_MerA"/>
    <property type="match status" value="1"/>
</dbReference>
<evidence type="ECO:0000256" key="5">
    <source>
        <dbReference type="ARBA" id="ARBA00023002"/>
    </source>
</evidence>
<dbReference type="SUPFAM" id="SSF55424">
    <property type="entry name" value="FAD/NAD-linked reductases, dimerisation (C-terminal) domain"/>
    <property type="match status" value="1"/>
</dbReference>
<dbReference type="Gene3D" id="3.30.390.30">
    <property type="match status" value="1"/>
</dbReference>
<comment type="cofactor">
    <cofactor evidence="1">
        <name>FAD</name>
        <dbReference type="ChEBI" id="CHEBI:57692"/>
    </cofactor>
</comment>
<keyword evidence="7" id="KW-0676">Redox-active center</keyword>
<dbReference type="Proteomes" id="UP001642484">
    <property type="component" value="Unassembled WGS sequence"/>
</dbReference>
<evidence type="ECO:0000256" key="6">
    <source>
        <dbReference type="ARBA" id="ARBA00023157"/>
    </source>
</evidence>
<dbReference type="PANTHER" id="PTHR42737:SF2">
    <property type="entry name" value="GLUTATHIONE REDUCTASE"/>
    <property type="match status" value="1"/>
</dbReference>
<sequence length="500" mass="53717">MSYDAVVIGGGSGGSAFAKRAAGYGAKVALVEQGPQWQPNKRRSGAGPGGTCMNVGCVPKKLMFMAAAHREMMIGEAATAKGYGFTVPEGAGKIDWKGLKERRDKYVAKLNTNYTAGWKKEGVEVIEGFASFTDAQTVSVQCNDGTTRVLKGQHILVACGGLPSEPDIPGVEHAINSDGFFELEEQPKKVAVVGAGYIAVEMAGILHALGSETHLFFRGDTVLRRGFDPFIVQTLMEAMEHHGPVLHRTSTPARISKQDDGRLTYVATEGPMGEEAILKDFDCILLAIGRKPVSDRLGLQNTGVELNKSGHIVVDAFENTNVPGIYAIGDVTSTGYELTPVAIAAGRRLADRLFLKEGRARIAYELIATVVFSHPPIGCIGLTEPQAKAEFGEENIKVKQSRFASMLYAFNDDDKKVKTALKLVLKLPEERIVGLHCIGPSSDEMMQGFAVAVRMGATRADFEASVAIHPTIAEEFVTFGGWGQQQQGDKVSALLPPYLS</sequence>
<evidence type="ECO:0000259" key="9">
    <source>
        <dbReference type="Pfam" id="PF07992"/>
    </source>
</evidence>
<dbReference type="SUPFAM" id="SSF51905">
    <property type="entry name" value="FAD/NAD(P)-binding domain"/>
    <property type="match status" value="1"/>
</dbReference>
<dbReference type="InterPro" id="IPR004099">
    <property type="entry name" value="Pyr_nucl-diS_OxRdtase_dimer"/>
</dbReference>
<comment type="caution">
    <text evidence="10">The sequence shown here is derived from an EMBL/GenBank/DDBJ whole genome shotgun (WGS) entry which is preliminary data.</text>
</comment>
<dbReference type="EMBL" id="CAXAMN010013558">
    <property type="protein sequence ID" value="CAK9041160.1"/>
    <property type="molecule type" value="Genomic_DNA"/>
</dbReference>
<keyword evidence="11" id="KW-1185">Reference proteome</keyword>
<evidence type="ECO:0000256" key="4">
    <source>
        <dbReference type="ARBA" id="ARBA00022827"/>
    </source>
</evidence>
<keyword evidence="4" id="KW-0274">FAD</keyword>
<protein>
    <recommendedName>
        <fullName evidence="12">Glutathione-disulfide reductase</fullName>
    </recommendedName>
</protein>
<evidence type="ECO:0000256" key="3">
    <source>
        <dbReference type="ARBA" id="ARBA00022630"/>
    </source>
</evidence>
<comment type="similarity">
    <text evidence="2">Belongs to the class-I pyridine nucleotide-disulfide oxidoreductase family.</text>
</comment>
<dbReference type="InterPro" id="IPR036188">
    <property type="entry name" value="FAD/NAD-bd_sf"/>
</dbReference>
<evidence type="ECO:0000256" key="7">
    <source>
        <dbReference type="ARBA" id="ARBA00023284"/>
    </source>
</evidence>
<dbReference type="PANTHER" id="PTHR42737">
    <property type="entry name" value="GLUTATHIONE REDUCTASE"/>
    <property type="match status" value="1"/>
</dbReference>
<dbReference type="InterPro" id="IPR001100">
    <property type="entry name" value="Pyr_nuc-diS_OxRdtase"/>
</dbReference>
<evidence type="ECO:0008006" key="12">
    <source>
        <dbReference type="Google" id="ProtNLM"/>
    </source>
</evidence>
<dbReference type="Gene3D" id="3.50.50.60">
    <property type="entry name" value="FAD/NAD(P)-binding domain"/>
    <property type="match status" value="2"/>
</dbReference>
<dbReference type="Pfam" id="PF07992">
    <property type="entry name" value="Pyr_redox_2"/>
    <property type="match status" value="1"/>
</dbReference>
<gene>
    <name evidence="10" type="ORF">CCMP2556_LOCUS22088</name>
</gene>
<organism evidence="10 11">
    <name type="scientific">Durusdinium trenchii</name>
    <dbReference type="NCBI Taxonomy" id="1381693"/>
    <lineage>
        <taxon>Eukaryota</taxon>
        <taxon>Sar</taxon>
        <taxon>Alveolata</taxon>
        <taxon>Dinophyceae</taxon>
        <taxon>Suessiales</taxon>
        <taxon>Symbiodiniaceae</taxon>
        <taxon>Durusdinium</taxon>
    </lineage>
</organism>
<feature type="domain" description="Pyridine nucleotide-disulphide oxidoreductase dimerisation" evidence="8">
    <location>
        <begin position="367"/>
        <end position="478"/>
    </location>
</feature>
<proteinExistence type="inferred from homology"/>
<evidence type="ECO:0000259" key="8">
    <source>
        <dbReference type="Pfam" id="PF02852"/>
    </source>
</evidence>
<keyword evidence="6" id="KW-1015">Disulfide bond</keyword>
<dbReference type="InterPro" id="IPR023753">
    <property type="entry name" value="FAD/NAD-binding_dom"/>
</dbReference>
<dbReference type="InterPro" id="IPR046952">
    <property type="entry name" value="GSHR/TRXR-like"/>
</dbReference>
<evidence type="ECO:0000256" key="1">
    <source>
        <dbReference type="ARBA" id="ARBA00001974"/>
    </source>
</evidence>
<evidence type="ECO:0000256" key="2">
    <source>
        <dbReference type="ARBA" id="ARBA00007532"/>
    </source>
</evidence>
<feature type="domain" description="FAD/NAD(P)-binding" evidence="9">
    <location>
        <begin position="3"/>
        <end position="346"/>
    </location>
</feature>
<name>A0ABP0LPT8_9DINO</name>
<dbReference type="Pfam" id="PF02852">
    <property type="entry name" value="Pyr_redox_dim"/>
    <property type="match status" value="1"/>
</dbReference>
<reference evidence="10 11" key="1">
    <citation type="submission" date="2024-02" db="EMBL/GenBank/DDBJ databases">
        <authorList>
            <person name="Chen Y."/>
            <person name="Shah S."/>
            <person name="Dougan E. K."/>
            <person name="Thang M."/>
            <person name="Chan C."/>
        </authorList>
    </citation>
    <scope>NUCLEOTIDE SEQUENCE [LARGE SCALE GENOMIC DNA]</scope>
</reference>